<dbReference type="EMBL" id="CM042047">
    <property type="protein sequence ID" value="KAI3770717.1"/>
    <property type="molecule type" value="Genomic_DNA"/>
</dbReference>
<comment type="caution">
    <text evidence="1">The sequence shown here is derived from an EMBL/GenBank/DDBJ whole genome shotgun (WGS) entry which is preliminary data.</text>
</comment>
<sequence>MASMAFIDEHNEIAMLQKPKQAAGFHQIVDFLKTTHIAHALTVSPSIFIERQRQFWAHATIVTENGVQMIKTKVCGKPLIVTEEVIRISLRLDDAYGITSISNDELFSTLTRIGYGGPLGVFKFSKAKFSPQWRLFVHTLMHCISKKTTGWSEFSCTIAYALVCLATARKYNFSQMIFNDLVSNLGSKKSFYMYPKFVQEVITHELTDMPHFDGIYVPKPPKGKVFSNMRRSVGDSEGVDTPLFSTMMVVSHTDEGMAAGSRPPLDHPTASQSQPSHSKSIPQSLLDKPTSPITQTYQRKQEEVEHMGPEAATTPASTEEDSGNIHKTSSMVTLNEQSFKGPRCQETKGVDSASARQKASTTKRSHDPSIEGNNSGEGEDRYNYYELMETMGNINHDVLKQGKEIEEMKLVILSQQVQIAKLKKMVTRLLQKKRRKQFELRRRKTGNDAPKKGEINMEEATEEGELDGMKYGVEGDKAAVTKQATETINVASSSKAAEMVTTADLNKAAETVKEVLTELEIAETLIKAKHDTPKVTSKAKGVILKEGGDVAMKSRSEKVISKEKGKAKLVDSESDQPMKRQKLIEEDEDLARKIQAELEQAENVQVEKDREIAKAMAAELNKAYQQSLATEMAKKKVTSLRKIGEFKMGAKKKRQPSKTFLGIQERNKMITFLKGAVGVKKEMFSKMSFEKIKGLYDAEMKKLQENDTARVEMEKRMKESNDFVIQKPFPDEQETPPKKEATLGESLRTLKRTKMMARRKSTKKPRIAEGEAEKVAEEEGAPESSKRKEPSNTDDVNMYMVVMDKVPEPISAEPVRVKPLEVILWDTLTVDGKEYIRLKKKDEKYEVFNTWAKIVITCSRSDLEEMFEIGMKLYADILKAPEISITKLVMEYLCMMIKPDEVEEVIRNVFQTVNNLTLYETSGVYAVTLDLNHTEYFLVDRVYNHSRLKLHAMLKKKLGCIPDSEMAKYLIQRTINQIKLGGDCWELKNLPSMVNAASSSWLLLLWLMLLVEVNAAGTKLMLLFIINTAGVTTAKRLILLSMVSAAELTTAQNINVAYD</sequence>
<dbReference type="Proteomes" id="UP001055879">
    <property type="component" value="Linkage Group LG01"/>
</dbReference>
<reference evidence="2" key="1">
    <citation type="journal article" date="2022" name="Mol. Ecol. Resour.">
        <title>The genomes of chicory, endive, great burdock and yacon provide insights into Asteraceae palaeo-polyploidization history and plant inulin production.</title>
        <authorList>
            <person name="Fan W."/>
            <person name="Wang S."/>
            <person name="Wang H."/>
            <person name="Wang A."/>
            <person name="Jiang F."/>
            <person name="Liu H."/>
            <person name="Zhao H."/>
            <person name="Xu D."/>
            <person name="Zhang Y."/>
        </authorList>
    </citation>
    <scope>NUCLEOTIDE SEQUENCE [LARGE SCALE GENOMIC DNA]</scope>
    <source>
        <strain evidence="2">cv. Niubang</strain>
    </source>
</reference>
<organism evidence="1 2">
    <name type="scientific">Arctium lappa</name>
    <name type="common">Greater burdock</name>
    <name type="synonym">Lappa major</name>
    <dbReference type="NCBI Taxonomy" id="4217"/>
    <lineage>
        <taxon>Eukaryota</taxon>
        <taxon>Viridiplantae</taxon>
        <taxon>Streptophyta</taxon>
        <taxon>Embryophyta</taxon>
        <taxon>Tracheophyta</taxon>
        <taxon>Spermatophyta</taxon>
        <taxon>Magnoliopsida</taxon>
        <taxon>eudicotyledons</taxon>
        <taxon>Gunneridae</taxon>
        <taxon>Pentapetalae</taxon>
        <taxon>asterids</taxon>
        <taxon>campanulids</taxon>
        <taxon>Asterales</taxon>
        <taxon>Asteraceae</taxon>
        <taxon>Carduoideae</taxon>
        <taxon>Cardueae</taxon>
        <taxon>Arctiinae</taxon>
        <taxon>Arctium</taxon>
    </lineage>
</organism>
<accession>A0ACB9FHT3</accession>
<protein>
    <submittedName>
        <fullName evidence="1">Uncharacterized protein</fullName>
    </submittedName>
</protein>
<evidence type="ECO:0000313" key="2">
    <source>
        <dbReference type="Proteomes" id="UP001055879"/>
    </source>
</evidence>
<gene>
    <name evidence="1" type="ORF">L6452_01859</name>
</gene>
<reference evidence="1 2" key="2">
    <citation type="journal article" date="2022" name="Mol. Ecol. Resour.">
        <title>The genomes of chicory, endive, great burdock and yacon provide insights into Asteraceae paleo-polyploidization history and plant inulin production.</title>
        <authorList>
            <person name="Fan W."/>
            <person name="Wang S."/>
            <person name="Wang H."/>
            <person name="Wang A."/>
            <person name="Jiang F."/>
            <person name="Liu H."/>
            <person name="Zhao H."/>
            <person name="Xu D."/>
            <person name="Zhang Y."/>
        </authorList>
    </citation>
    <scope>NUCLEOTIDE SEQUENCE [LARGE SCALE GENOMIC DNA]</scope>
    <source>
        <strain evidence="2">cv. Niubang</strain>
    </source>
</reference>
<name>A0ACB9FHT3_ARCLA</name>
<keyword evidence="2" id="KW-1185">Reference proteome</keyword>
<proteinExistence type="predicted"/>
<evidence type="ECO:0000313" key="1">
    <source>
        <dbReference type="EMBL" id="KAI3770717.1"/>
    </source>
</evidence>